<name>A0A423TXT3_PENVA</name>
<proteinExistence type="predicted"/>
<evidence type="ECO:0000313" key="2">
    <source>
        <dbReference type="EMBL" id="ROT81271.1"/>
    </source>
</evidence>
<reference evidence="2 3" key="1">
    <citation type="submission" date="2018-04" db="EMBL/GenBank/DDBJ databases">
        <authorList>
            <person name="Zhang X."/>
            <person name="Yuan J."/>
            <person name="Li F."/>
            <person name="Xiang J."/>
        </authorList>
    </citation>
    <scope>NUCLEOTIDE SEQUENCE [LARGE SCALE GENOMIC DNA]</scope>
    <source>
        <tissue evidence="2">Muscle</tissue>
    </source>
</reference>
<sequence>MSTVLPFALLSCHGARLVAVTWVLTALGRAQVDATHVIWENFITDGCESIAENVTRQVPFRSLLAEGFFLQLDIYGTYTPRLLAARARPCVLPESEMYRVKEGKRYKEHFQVLRVAATCEFPAEGGGFVRLKSGYGFLSCREKDSEQTAEYHWQAAATAEASNSADR</sequence>
<dbReference type="Proteomes" id="UP000283509">
    <property type="component" value="Unassembled WGS sequence"/>
</dbReference>
<dbReference type="AlphaFoldDB" id="A0A423TXT3"/>
<feature type="signal peptide" evidence="1">
    <location>
        <begin position="1"/>
        <end position="34"/>
    </location>
</feature>
<gene>
    <name evidence="2" type="ORF">C7M84_025559</name>
</gene>
<organism evidence="2 3">
    <name type="scientific">Penaeus vannamei</name>
    <name type="common">Whiteleg shrimp</name>
    <name type="synonym">Litopenaeus vannamei</name>
    <dbReference type="NCBI Taxonomy" id="6689"/>
    <lineage>
        <taxon>Eukaryota</taxon>
        <taxon>Metazoa</taxon>
        <taxon>Ecdysozoa</taxon>
        <taxon>Arthropoda</taxon>
        <taxon>Crustacea</taxon>
        <taxon>Multicrustacea</taxon>
        <taxon>Malacostraca</taxon>
        <taxon>Eumalacostraca</taxon>
        <taxon>Eucarida</taxon>
        <taxon>Decapoda</taxon>
        <taxon>Dendrobranchiata</taxon>
        <taxon>Penaeoidea</taxon>
        <taxon>Penaeidae</taxon>
        <taxon>Penaeus</taxon>
    </lineage>
</organism>
<comment type="caution">
    <text evidence="2">The sequence shown here is derived from an EMBL/GenBank/DDBJ whole genome shotgun (WGS) entry which is preliminary data.</text>
</comment>
<reference evidence="2 3" key="2">
    <citation type="submission" date="2019-01" db="EMBL/GenBank/DDBJ databases">
        <title>The decoding of complex shrimp genome reveals the adaptation for benthos swimmer, frequently molting mechanism and breeding impact on genome.</title>
        <authorList>
            <person name="Sun Y."/>
            <person name="Gao Y."/>
            <person name="Yu Y."/>
        </authorList>
    </citation>
    <scope>NUCLEOTIDE SEQUENCE [LARGE SCALE GENOMIC DNA]</scope>
    <source>
        <tissue evidence="2">Muscle</tissue>
    </source>
</reference>
<keyword evidence="1" id="KW-0732">Signal</keyword>
<accession>A0A423TXT3</accession>
<evidence type="ECO:0000256" key="1">
    <source>
        <dbReference type="SAM" id="SignalP"/>
    </source>
</evidence>
<dbReference type="EMBL" id="QCYY01000996">
    <property type="protein sequence ID" value="ROT81271.1"/>
    <property type="molecule type" value="Genomic_DNA"/>
</dbReference>
<feature type="chain" id="PRO_5019529285" evidence="1">
    <location>
        <begin position="35"/>
        <end position="167"/>
    </location>
</feature>
<protein>
    <submittedName>
        <fullName evidence="2">Uncharacterized protein</fullName>
    </submittedName>
</protein>
<evidence type="ECO:0000313" key="3">
    <source>
        <dbReference type="Proteomes" id="UP000283509"/>
    </source>
</evidence>
<keyword evidence="3" id="KW-1185">Reference proteome</keyword>